<dbReference type="HAMAP" id="MF_00316">
    <property type="entry name" value="MobA"/>
    <property type="match status" value="1"/>
</dbReference>
<evidence type="ECO:0000313" key="12">
    <source>
        <dbReference type="Proteomes" id="UP000255113"/>
    </source>
</evidence>
<feature type="binding site" evidence="8">
    <location>
        <begin position="8"/>
        <end position="10"/>
    </location>
    <ligand>
        <name>GTP</name>
        <dbReference type="ChEBI" id="CHEBI:37565"/>
    </ligand>
</feature>
<name>A0A379AZB7_AVIGA</name>
<dbReference type="Gene3D" id="3.90.550.10">
    <property type="entry name" value="Spore Coat Polysaccharide Biosynthesis Protein SpsA, Chain A"/>
    <property type="match status" value="1"/>
</dbReference>
<keyword evidence="2 8" id="KW-0808">Transferase</keyword>
<feature type="binding site" evidence="8">
    <location>
        <position position="97"/>
    </location>
    <ligand>
        <name>Mg(2+)</name>
        <dbReference type="ChEBI" id="CHEBI:18420"/>
    </ligand>
</feature>
<gene>
    <name evidence="10" type="primary">mobA_2</name>
    <name evidence="8" type="synonym">mobA</name>
    <name evidence="11" type="ORF">EV689_103208</name>
    <name evidence="10" type="ORF">NCTC11188_02089</name>
</gene>
<feature type="binding site" evidence="8">
    <location>
        <position position="49"/>
    </location>
    <ligand>
        <name>GTP</name>
        <dbReference type="ChEBI" id="CHEBI:37565"/>
    </ligand>
</feature>
<keyword evidence="6 8" id="KW-0342">GTP-binding</keyword>
<accession>A0A379AZB7</accession>
<dbReference type="NCBIfam" id="TIGR02665">
    <property type="entry name" value="molyb_mobA"/>
    <property type="match status" value="1"/>
</dbReference>
<feature type="domain" description="MobA-like NTP transferase" evidence="9">
    <location>
        <begin position="5"/>
        <end position="172"/>
    </location>
</feature>
<comment type="function">
    <text evidence="8">Transfers a GMP moiety from GTP to Mo-molybdopterin (Mo-MPT) cofactor (Moco or molybdenum cofactor) to form Mo-molybdopterin guanine dinucleotide (Mo-MGD) cofactor.</text>
</comment>
<comment type="cofactor">
    <cofactor evidence="8">
        <name>Mg(2+)</name>
        <dbReference type="ChEBI" id="CHEBI:18420"/>
    </cofactor>
</comment>
<evidence type="ECO:0000259" key="9">
    <source>
        <dbReference type="Pfam" id="PF12804"/>
    </source>
</evidence>
<reference evidence="11 13" key="2">
    <citation type="submission" date="2019-03" db="EMBL/GenBank/DDBJ databases">
        <title>Genomic Encyclopedia of Type Strains, Phase IV (KMG-IV): sequencing the most valuable type-strain genomes for metagenomic binning, comparative biology and taxonomic classification.</title>
        <authorList>
            <person name="Goeker M."/>
        </authorList>
    </citation>
    <scope>NUCLEOTIDE SEQUENCE [LARGE SCALE GENOMIC DNA]</scope>
    <source>
        <strain evidence="11 13">DSM 17481</strain>
    </source>
</reference>
<dbReference type="SUPFAM" id="SSF53448">
    <property type="entry name" value="Nucleotide-diphospho-sugar transferases"/>
    <property type="match status" value="1"/>
</dbReference>
<organism evidence="10 12">
    <name type="scientific">Avibacterium gallinarum</name>
    <name type="common">Pasteurella gallinarum</name>
    <dbReference type="NCBI Taxonomy" id="755"/>
    <lineage>
        <taxon>Bacteria</taxon>
        <taxon>Pseudomonadati</taxon>
        <taxon>Pseudomonadota</taxon>
        <taxon>Gammaproteobacteria</taxon>
        <taxon>Pasteurellales</taxon>
        <taxon>Pasteurellaceae</taxon>
        <taxon>Avibacterium</taxon>
    </lineage>
</organism>
<evidence type="ECO:0000313" key="11">
    <source>
        <dbReference type="EMBL" id="TDP29289.1"/>
    </source>
</evidence>
<evidence type="ECO:0000256" key="1">
    <source>
        <dbReference type="ARBA" id="ARBA00022490"/>
    </source>
</evidence>
<dbReference type="RefSeq" id="WP_103853629.1">
    <property type="nucleotide sequence ID" value="NZ_PQVJ01000015.1"/>
</dbReference>
<protein>
    <recommendedName>
        <fullName evidence="8">Molybdenum cofactor guanylyltransferase</fullName>
        <shortName evidence="8">MoCo guanylyltransferase</shortName>
        <ecNumber evidence="8">2.7.7.77</ecNumber>
    </recommendedName>
    <alternativeName>
        <fullName evidence="8">GTP:molybdopterin guanylyltransferase</fullName>
    </alternativeName>
    <alternativeName>
        <fullName evidence="8">Mo-MPT guanylyltransferase</fullName>
    </alternativeName>
    <alternativeName>
        <fullName evidence="8">Molybdopterin guanylyltransferase</fullName>
    </alternativeName>
    <alternativeName>
        <fullName evidence="8">Molybdopterin-guanine dinucleotide synthase</fullName>
        <shortName evidence="8">MGD synthase</shortName>
    </alternativeName>
</protein>
<dbReference type="EMBL" id="SNXJ01000003">
    <property type="protein sequence ID" value="TDP29289.1"/>
    <property type="molecule type" value="Genomic_DNA"/>
</dbReference>
<dbReference type="GO" id="GO:0005737">
    <property type="term" value="C:cytoplasm"/>
    <property type="evidence" value="ECO:0007669"/>
    <property type="project" value="UniProtKB-SubCell"/>
</dbReference>
<comment type="similarity">
    <text evidence="8">Belongs to the MobA family.</text>
</comment>
<dbReference type="AlphaFoldDB" id="A0A379AZB7"/>
<dbReference type="EMBL" id="UGSQ01000003">
    <property type="protein sequence ID" value="SUB28158.1"/>
    <property type="molecule type" value="Genomic_DNA"/>
</dbReference>
<evidence type="ECO:0000256" key="3">
    <source>
        <dbReference type="ARBA" id="ARBA00022723"/>
    </source>
</evidence>
<dbReference type="GO" id="GO:0005525">
    <property type="term" value="F:GTP binding"/>
    <property type="evidence" value="ECO:0007669"/>
    <property type="project" value="UniProtKB-UniRule"/>
</dbReference>
<dbReference type="Proteomes" id="UP000255113">
    <property type="component" value="Unassembled WGS sequence"/>
</dbReference>
<evidence type="ECO:0000256" key="4">
    <source>
        <dbReference type="ARBA" id="ARBA00022741"/>
    </source>
</evidence>
<feature type="binding site" evidence="8">
    <location>
        <position position="97"/>
    </location>
    <ligand>
        <name>GTP</name>
        <dbReference type="ChEBI" id="CHEBI:37565"/>
    </ligand>
</feature>
<evidence type="ECO:0000256" key="5">
    <source>
        <dbReference type="ARBA" id="ARBA00022842"/>
    </source>
</evidence>
<feature type="binding site" evidence="8">
    <location>
        <position position="21"/>
    </location>
    <ligand>
        <name>GTP</name>
        <dbReference type="ChEBI" id="CHEBI:37565"/>
    </ligand>
</feature>
<dbReference type="GO" id="GO:1902758">
    <property type="term" value="P:bis(molybdopterin guanine dinucleotide)molybdenum biosynthetic process"/>
    <property type="evidence" value="ECO:0007669"/>
    <property type="project" value="TreeGrafter"/>
</dbReference>
<keyword evidence="5 8" id="KW-0460">Magnesium</keyword>
<comment type="subcellular location">
    <subcellularLocation>
        <location evidence="8">Cytoplasm</location>
    </subcellularLocation>
</comment>
<dbReference type="GO" id="GO:0061603">
    <property type="term" value="F:molybdenum cofactor guanylyltransferase activity"/>
    <property type="evidence" value="ECO:0007669"/>
    <property type="project" value="UniProtKB-EC"/>
</dbReference>
<comment type="subunit">
    <text evidence="8">Monomer.</text>
</comment>
<evidence type="ECO:0000256" key="6">
    <source>
        <dbReference type="ARBA" id="ARBA00023134"/>
    </source>
</evidence>
<dbReference type="Pfam" id="PF12804">
    <property type="entry name" value="NTP_transf_3"/>
    <property type="match status" value="1"/>
</dbReference>
<keyword evidence="4 8" id="KW-0547">Nucleotide-binding</keyword>
<evidence type="ECO:0000256" key="2">
    <source>
        <dbReference type="ARBA" id="ARBA00022679"/>
    </source>
</evidence>
<dbReference type="InterPro" id="IPR029044">
    <property type="entry name" value="Nucleotide-diphossugar_trans"/>
</dbReference>
<dbReference type="PANTHER" id="PTHR19136:SF81">
    <property type="entry name" value="MOLYBDENUM COFACTOR GUANYLYLTRANSFERASE"/>
    <property type="match status" value="1"/>
</dbReference>
<evidence type="ECO:0000313" key="13">
    <source>
        <dbReference type="Proteomes" id="UP000294683"/>
    </source>
</evidence>
<dbReference type="GO" id="GO:0046872">
    <property type="term" value="F:metal ion binding"/>
    <property type="evidence" value="ECO:0007669"/>
    <property type="project" value="UniProtKB-KW"/>
</dbReference>
<comment type="catalytic activity">
    <reaction evidence="8">
        <text>Mo-molybdopterin + GTP + H(+) = Mo-molybdopterin guanine dinucleotide + diphosphate</text>
        <dbReference type="Rhea" id="RHEA:34243"/>
        <dbReference type="ChEBI" id="CHEBI:15378"/>
        <dbReference type="ChEBI" id="CHEBI:33019"/>
        <dbReference type="ChEBI" id="CHEBI:37565"/>
        <dbReference type="ChEBI" id="CHEBI:71302"/>
        <dbReference type="ChEBI" id="CHEBI:71310"/>
        <dbReference type="EC" id="2.7.7.77"/>
    </reaction>
</comment>
<evidence type="ECO:0000313" key="10">
    <source>
        <dbReference type="EMBL" id="SUB28158.1"/>
    </source>
</evidence>
<reference evidence="10 12" key="1">
    <citation type="submission" date="2018-06" db="EMBL/GenBank/DDBJ databases">
        <authorList>
            <consortium name="Pathogen Informatics"/>
            <person name="Doyle S."/>
        </authorList>
    </citation>
    <scope>NUCLEOTIDE SEQUENCE [LARGE SCALE GENOMIC DNA]</scope>
    <source>
        <strain evidence="10 12">NCTC11188</strain>
    </source>
</reference>
<keyword evidence="7 8" id="KW-0501">Molybdenum cofactor biosynthesis</keyword>
<proteinExistence type="inferred from homology"/>
<comment type="domain">
    <text evidence="8">The N-terminal domain determines nucleotide recognition and specific binding, while the C-terminal domain determines the specific binding to the target protein.</text>
</comment>
<dbReference type="EC" id="2.7.7.77" evidence="8"/>
<dbReference type="InterPro" id="IPR013482">
    <property type="entry name" value="Molybde_CF_guanTrfase"/>
</dbReference>
<evidence type="ECO:0000256" key="8">
    <source>
        <dbReference type="HAMAP-Rule" id="MF_00316"/>
    </source>
</evidence>
<keyword evidence="13" id="KW-1185">Reference proteome</keyword>
<dbReference type="PANTHER" id="PTHR19136">
    <property type="entry name" value="MOLYBDENUM COFACTOR GUANYLYLTRANSFERASE"/>
    <property type="match status" value="1"/>
</dbReference>
<evidence type="ECO:0000256" key="7">
    <source>
        <dbReference type="ARBA" id="ARBA00023150"/>
    </source>
</evidence>
<dbReference type="CDD" id="cd02503">
    <property type="entry name" value="MobA"/>
    <property type="match status" value="1"/>
</dbReference>
<keyword evidence="3 8" id="KW-0479">Metal-binding</keyword>
<dbReference type="Proteomes" id="UP000294683">
    <property type="component" value="Unassembled WGS sequence"/>
</dbReference>
<keyword evidence="1 8" id="KW-0963">Cytoplasm</keyword>
<feature type="binding site" evidence="8">
    <location>
        <position position="67"/>
    </location>
    <ligand>
        <name>GTP</name>
        <dbReference type="ChEBI" id="CHEBI:37565"/>
    </ligand>
</feature>
<dbReference type="InterPro" id="IPR025877">
    <property type="entry name" value="MobA-like_NTP_Trfase"/>
</dbReference>
<sequence length="205" mass="22894">MKISAVILAGGRARRMGGVDKGLQLFRGQPLVWHCYQRLKDQVAQVSVNANRNQACYAQLGLPVFADELADFQGPLSGILTGLKLAERDFVLFVPCDCPFLPLNLLEKLQQPILQSLQHHQSNSQSAGENSSVLLTYATDGEREHPTFCLVSTLLAEKLAAYLHSGERRMLQFMRENGAIAVDFRDQKEAFQNFNTLADLESEMR</sequence>